<dbReference type="Proteomes" id="UP000034881">
    <property type="component" value="Unassembled WGS sequence"/>
</dbReference>
<reference evidence="1 2" key="1">
    <citation type="journal article" date="2015" name="Nature">
        <title>rRNA introns, odd ribosomes, and small enigmatic genomes across a large radiation of phyla.</title>
        <authorList>
            <person name="Brown C.T."/>
            <person name="Hug L.A."/>
            <person name="Thomas B.C."/>
            <person name="Sharon I."/>
            <person name="Castelle C.J."/>
            <person name="Singh A."/>
            <person name="Wilkins M.J."/>
            <person name="Williams K.H."/>
            <person name="Banfield J.F."/>
        </authorList>
    </citation>
    <scope>NUCLEOTIDE SEQUENCE [LARGE SCALE GENOMIC DNA]</scope>
</reference>
<protein>
    <submittedName>
        <fullName evidence="1">Uncharacterized protein</fullName>
    </submittedName>
</protein>
<organism evidence="1 2">
    <name type="scientific">Candidatus Daviesbacteria bacterium GW2011_GWC2_40_12</name>
    <dbReference type="NCBI Taxonomy" id="1618431"/>
    <lineage>
        <taxon>Bacteria</taxon>
        <taxon>Candidatus Daviesiibacteriota</taxon>
    </lineage>
</organism>
<proteinExistence type="predicted"/>
<accession>A0A0G0T589</accession>
<dbReference type="AlphaFoldDB" id="A0A0G0T589"/>
<evidence type="ECO:0000313" key="1">
    <source>
        <dbReference type="EMBL" id="KKR42290.1"/>
    </source>
</evidence>
<gene>
    <name evidence="1" type="ORF">UT77_C0003G0085</name>
</gene>
<comment type="caution">
    <text evidence="1">The sequence shown here is derived from an EMBL/GenBank/DDBJ whole genome shotgun (WGS) entry which is preliminary data.</text>
</comment>
<evidence type="ECO:0000313" key="2">
    <source>
        <dbReference type="Proteomes" id="UP000034881"/>
    </source>
</evidence>
<sequence>MRFLSQSEKIMNNPCVRCGTQRIDGKSWEEKSGTVVVTCTQTVCPDAECQKILDQINAERIAKNALIVKNRADAKLARGNAR</sequence>
<dbReference type="EMBL" id="LBYB01000003">
    <property type="protein sequence ID" value="KKR42290.1"/>
    <property type="molecule type" value="Genomic_DNA"/>
</dbReference>
<name>A0A0G0T589_9BACT</name>